<keyword evidence="1" id="KW-0812">Transmembrane</keyword>
<evidence type="ECO:0000313" key="4">
    <source>
        <dbReference type="EMBL" id="UXX79809.1"/>
    </source>
</evidence>
<protein>
    <submittedName>
        <fullName evidence="4">FecR domain-containing protein</fullName>
    </submittedName>
</protein>
<organism evidence="4 5">
    <name type="scientific">Reichenbachiella carrageenanivorans</name>
    <dbReference type="NCBI Taxonomy" id="2979869"/>
    <lineage>
        <taxon>Bacteria</taxon>
        <taxon>Pseudomonadati</taxon>
        <taxon>Bacteroidota</taxon>
        <taxon>Cytophagia</taxon>
        <taxon>Cytophagales</taxon>
        <taxon>Reichenbachiellaceae</taxon>
        <taxon>Reichenbachiella</taxon>
    </lineage>
</organism>
<proteinExistence type="predicted"/>
<evidence type="ECO:0000256" key="1">
    <source>
        <dbReference type="SAM" id="Phobius"/>
    </source>
</evidence>
<dbReference type="RefSeq" id="WP_263051540.1">
    <property type="nucleotide sequence ID" value="NZ_CP106735.1"/>
</dbReference>
<dbReference type="Pfam" id="PF04773">
    <property type="entry name" value="FecR"/>
    <property type="match status" value="1"/>
</dbReference>
<name>A0ABY6D1L0_9BACT</name>
<dbReference type="InterPro" id="IPR006860">
    <property type="entry name" value="FecR"/>
</dbReference>
<dbReference type="Gene3D" id="2.60.120.1440">
    <property type="match status" value="1"/>
</dbReference>
<dbReference type="EMBL" id="CP106735">
    <property type="protein sequence ID" value="UXX79809.1"/>
    <property type="molecule type" value="Genomic_DNA"/>
</dbReference>
<dbReference type="Proteomes" id="UP001062165">
    <property type="component" value="Chromosome"/>
</dbReference>
<feature type="transmembrane region" description="Helical" evidence="1">
    <location>
        <begin position="105"/>
        <end position="123"/>
    </location>
</feature>
<keyword evidence="5" id="KW-1185">Reference proteome</keyword>
<keyword evidence="1" id="KW-0472">Membrane</keyword>
<keyword evidence="1" id="KW-1133">Transmembrane helix</keyword>
<sequence>MKNLEHIQKLLLDPDFRQRIVDLGFDAQLPFELIAEYNSYTKKELELARQMIKSNQLPAEWTREENKPKLWDRIITEVDALDPVDDEQSYATWKVKKNRLFISQFIRYAAVVAGLLIGGYWIYSDIKVKTVATAEKDVVIVKRNPSGQKSKIHLSDGSIVHLNAESEIKYVKGFTNEKREILLNGEAYFEVAKDVDRPFTVISRSVSTTALGTSFNVNSFTKDVHVALVEGSVEVKSMVSDDKLILKPDESVVYKPATGAFEHSTKSVEELAMWRQSILSFDETPLDEVIITLNRWYAVDITCSDTEKQKRLSLSGKFKNQSLDHVLNNIGHSLDFDYVIEGQAVTLKFK</sequence>
<dbReference type="PANTHER" id="PTHR30273:SF2">
    <property type="entry name" value="PROTEIN FECR"/>
    <property type="match status" value="1"/>
</dbReference>
<dbReference type="InterPro" id="IPR032508">
    <property type="entry name" value="FecR_C"/>
</dbReference>
<feature type="domain" description="FecR protein" evidence="2">
    <location>
        <begin position="146"/>
        <end position="234"/>
    </location>
</feature>
<evidence type="ECO:0000259" key="3">
    <source>
        <dbReference type="Pfam" id="PF16344"/>
    </source>
</evidence>
<dbReference type="Gene3D" id="3.55.50.30">
    <property type="match status" value="1"/>
</dbReference>
<dbReference type="Pfam" id="PF16344">
    <property type="entry name" value="FecR_C"/>
    <property type="match status" value="1"/>
</dbReference>
<accession>A0ABY6D1L0</accession>
<dbReference type="PANTHER" id="PTHR30273">
    <property type="entry name" value="PERIPLASMIC SIGNAL SENSOR AND SIGMA FACTOR ACTIVATOR FECR-RELATED"/>
    <property type="match status" value="1"/>
</dbReference>
<evidence type="ECO:0000313" key="5">
    <source>
        <dbReference type="Proteomes" id="UP001062165"/>
    </source>
</evidence>
<reference evidence="4" key="1">
    <citation type="submission" date="2022-10" db="EMBL/GenBank/DDBJ databases">
        <title>Comparative genomics and taxonomic characterization of three novel marine species of genus Reichenbachiella exhibiting antioxidant and polysaccharide degradation activities.</title>
        <authorList>
            <person name="Muhammad N."/>
            <person name="Lee Y.-J."/>
            <person name="Ko J."/>
            <person name="Kim S.-G."/>
        </authorList>
    </citation>
    <scope>NUCLEOTIDE SEQUENCE</scope>
    <source>
        <strain evidence="4">Wsw4-B4</strain>
    </source>
</reference>
<gene>
    <name evidence="4" type="ORF">N7E81_01645</name>
</gene>
<dbReference type="InterPro" id="IPR012373">
    <property type="entry name" value="Ferrdict_sens_TM"/>
</dbReference>
<evidence type="ECO:0000259" key="2">
    <source>
        <dbReference type="Pfam" id="PF04773"/>
    </source>
</evidence>
<feature type="domain" description="Protein FecR C-terminal" evidence="3">
    <location>
        <begin position="279"/>
        <end position="346"/>
    </location>
</feature>